<dbReference type="PATRIC" id="fig|1136941.3.peg.2444"/>
<proteinExistence type="inferred from homology"/>
<dbReference type="AlphaFoldDB" id="A0A0N9NDC4"/>
<organism evidence="5 6">
    <name type="scientific">Gordonia phthalatica</name>
    <dbReference type="NCBI Taxonomy" id="1136941"/>
    <lineage>
        <taxon>Bacteria</taxon>
        <taxon>Bacillati</taxon>
        <taxon>Actinomycetota</taxon>
        <taxon>Actinomycetes</taxon>
        <taxon>Mycobacteriales</taxon>
        <taxon>Gordoniaceae</taxon>
        <taxon>Gordonia</taxon>
    </lineage>
</organism>
<evidence type="ECO:0000259" key="4">
    <source>
        <dbReference type="Pfam" id="PF13458"/>
    </source>
</evidence>
<dbReference type="PROSITE" id="PS51257">
    <property type="entry name" value="PROKAR_LIPOPROTEIN"/>
    <property type="match status" value="1"/>
</dbReference>
<reference evidence="5 6" key="2">
    <citation type="journal article" date="2017" name="Int. J. Syst. Evol. Microbiol.">
        <title>Gordonia phthalatica sp. nov., a di-n-butyl phthalate-degrading bacterium isolated from activated sludge.</title>
        <authorList>
            <person name="Jin D."/>
            <person name="Kong X."/>
            <person name="Jia M."/>
            <person name="Yu X."/>
            <person name="Wang X."/>
            <person name="Zhuang X."/>
            <person name="Deng Y."/>
            <person name="Bai Z."/>
        </authorList>
    </citation>
    <scope>NUCLEOTIDE SEQUENCE [LARGE SCALE GENOMIC DNA]</scope>
    <source>
        <strain evidence="5 6">QH-11</strain>
    </source>
</reference>
<evidence type="ECO:0000256" key="2">
    <source>
        <dbReference type="ARBA" id="ARBA00022729"/>
    </source>
</evidence>
<accession>A0A0N9NDC4</accession>
<dbReference type="Gene3D" id="3.40.50.2300">
    <property type="match status" value="2"/>
</dbReference>
<feature type="signal peptide" evidence="3">
    <location>
        <begin position="1"/>
        <end position="20"/>
    </location>
</feature>
<feature type="domain" description="Leucine-binding protein" evidence="4">
    <location>
        <begin position="48"/>
        <end position="379"/>
    </location>
</feature>
<name>A0A0N9NDC4_9ACTN</name>
<evidence type="ECO:0000313" key="6">
    <source>
        <dbReference type="Proteomes" id="UP000063789"/>
    </source>
</evidence>
<reference evidence="6" key="1">
    <citation type="submission" date="2015-06" db="EMBL/GenBank/DDBJ databases">
        <title>Complete genome sequence and metabolic analysis of phthalate degradation pathway in Gordonia sp. QH-11.</title>
        <authorList>
            <person name="Jin D."/>
            <person name="Kong X."/>
            <person name="Bai Z."/>
        </authorList>
    </citation>
    <scope>NUCLEOTIDE SEQUENCE [LARGE SCALE GENOMIC DNA]</scope>
    <source>
        <strain evidence="6">QH-11</strain>
    </source>
</reference>
<dbReference type="EMBL" id="CP011853">
    <property type="protein sequence ID" value="ALG85072.1"/>
    <property type="molecule type" value="Genomic_DNA"/>
</dbReference>
<sequence length="402" mass="41665">MKLRNKALITVIAASSLTLAACGNSDTTGTNSADQPYQVLLTAGISGQGALAANAATSVLATKAGVEVVNKEGGIDGRKVELTVVDDGGDATNAVTKIRASLTEKKPDLVLNSGPSTVSAAILPILKQNKILSFNLAPTADSINPEKFPLNFDLAPGARDGARAIVAHAKEKGYKDIGLIHGSSAYGEEFGQVVGKAIGAASLKLTGNVEYEITALDMTAQLQSLKNSGAKALVVDAYGAPLGYLLKSLERLGWNVPVIGNSSVAGTNLIATTPPTGVLGTPAVKNLVMQVFTSTVYDPKNDAVNQMVNTMASLGQIKSTLIISDNYDALPLIVAAAKKAGGSTDPQKLADALIEPEVQKAAKTAFLDRYNFTADDHGPNPDESEMKFIAPTKIVNGQFGHP</sequence>
<dbReference type="KEGG" id="goq:ACH46_11995"/>
<dbReference type="STRING" id="1136941.ACH46_11995"/>
<dbReference type="Proteomes" id="UP000063789">
    <property type="component" value="Chromosome"/>
</dbReference>
<dbReference type="PANTHER" id="PTHR30483:SF38">
    <property type="entry name" value="BLR7848 PROTEIN"/>
    <property type="match status" value="1"/>
</dbReference>
<evidence type="ECO:0000256" key="1">
    <source>
        <dbReference type="ARBA" id="ARBA00010062"/>
    </source>
</evidence>
<keyword evidence="2 3" id="KW-0732">Signal</keyword>
<dbReference type="InterPro" id="IPR028081">
    <property type="entry name" value="Leu-bd"/>
</dbReference>
<comment type="similarity">
    <text evidence="1">Belongs to the leucine-binding protein family.</text>
</comment>
<protein>
    <submittedName>
        <fullName evidence="5">Branched-chain amino acid ABC transporter substrate-binding protein</fullName>
    </submittedName>
</protein>
<dbReference type="InterPro" id="IPR028082">
    <property type="entry name" value="Peripla_BP_I"/>
</dbReference>
<dbReference type="RefSeq" id="WP_062393109.1">
    <property type="nucleotide sequence ID" value="NZ_CP011853.1"/>
</dbReference>
<evidence type="ECO:0000256" key="3">
    <source>
        <dbReference type="SAM" id="SignalP"/>
    </source>
</evidence>
<dbReference type="PANTHER" id="PTHR30483">
    <property type="entry name" value="LEUCINE-SPECIFIC-BINDING PROTEIN"/>
    <property type="match status" value="1"/>
</dbReference>
<dbReference type="InterPro" id="IPR051010">
    <property type="entry name" value="BCAA_transport"/>
</dbReference>
<dbReference type="OrthoDB" id="7337537at2"/>
<keyword evidence="6" id="KW-1185">Reference proteome</keyword>
<gene>
    <name evidence="5" type="ORF">ACH46_11995</name>
</gene>
<feature type="chain" id="PRO_5039351974" evidence="3">
    <location>
        <begin position="21"/>
        <end position="402"/>
    </location>
</feature>
<evidence type="ECO:0000313" key="5">
    <source>
        <dbReference type="EMBL" id="ALG85072.1"/>
    </source>
</evidence>
<dbReference type="Pfam" id="PF13458">
    <property type="entry name" value="Peripla_BP_6"/>
    <property type="match status" value="1"/>
</dbReference>
<dbReference type="SUPFAM" id="SSF53822">
    <property type="entry name" value="Periplasmic binding protein-like I"/>
    <property type="match status" value="1"/>
</dbReference>